<comment type="caution">
    <text evidence="2">The sequence shown here is derived from an EMBL/GenBank/DDBJ whole genome shotgun (WGS) entry which is preliminary data.</text>
</comment>
<feature type="domain" description="M23ase beta-sheet core" evidence="1">
    <location>
        <begin position="152"/>
        <end position="250"/>
    </location>
</feature>
<evidence type="ECO:0000313" key="3">
    <source>
        <dbReference type="Proteomes" id="UP001158050"/>
    </source>
</evidence>
<accession>A0ABY1R4X4</accession>
<dbReference type="Gene3D" id="2.70.70.10">
    <property type="entry name" value="Glucose Permease (Domain IIA)"/>
    <property type="match status" value="1"/>
</dbReference>
<dbReference type="Pfam" id="PF01551">
    <property type="entry name" value="Peptidase_M23"/>
    <property type="match status" value="1"/>
</dbReference>
<dbReference type="CDD" id="cd12797">
    <property type="entry name" value="M23_peptidase"/>
    <property type="match status" value="1"/>
</dbReference>
<sequence length="282" mass="32664">MGLSFKKKQMKKLIWLVIILSNSFIFSQEYHFKLYYQKKEDTITVFMDNNDPFPYSIEFFGQPKVENMRSIGEHFKNRYVIEENTSKLRLAQFVPLDIHKPSSLKKIPEFKLTPGNKWKDVDEDYIYDLPYAKGKMFAIIQGYNGEYSHKNQNALDFEMPEGTEVLAAREGIVMLLKQDSNTGCDNEACAKDANFVNILHSDGTMGSYVHLKFNSLKVNRGDKVEKGQAIALSGNTGWSTGPHLHFNCYVFNKYRSLKTLFRINDGHKAEYLIQGVNYRKNY</sequence>
<dbReference type="InterPro" id="IPR016047">
    <property type="entry name" value="M23ase_b-sheet_dom"/>
</dbReference>
<evidence type="ECO:0000259" key="1">
    <source>
        <dbReference type="Pfam" id="PF01551"/>
    </source>
</evidence>
<dbReference type="InterPro" id="IPR050570">
    <property type="entry name" value="Cell_wall_metabolism_enzyme"/>
</dbReference>
<gene>
    <name evidence="2" type="ORF">SAMN05421679_10544</name>
</gene>
<protein>
    <submittedName>
        <fullName evidence="2">Peptidase family M23</fullName>
    </submittedName>
</protein>
<dbReference type="InterPro" id="IPR011055">
    <property type="entry name" value="Dup_hybrid_motif"/>
</dbReference>
<reference evidence="2 3" key="1">
    <citation type="submission" date="2017-05" db="EMBL/GenBank/DDBJ databases">
        <authorList>
            <person name="Varghese N."/>
            <person name="Submissions S."/>
        </authorList>
    </citation>
    <scope>NUCLEOTIDE SEQUENCE [LARGE SCALE GENOMIC DNA]</scope>
    <source>
        <strain evidence="2 3">DSM 18015</strain>
    </source>
</reference>
<proteinExistence type="predicted"/>
<dbReference type="PANTHER" id="PTHR21666">
    <property type="entry name" value="PEPTIDASE-RELATED"/>
    <property type="match status" value="1"/>
</dbReference>
<keyword evidence="3" id="KW-1185">Reference proteome</keyword>
<organism evidence="2 3">
    <name type="scientific">Epilithonimonas pallida</name>
    <dbReference type="NCBI Taxonomy" id="373671"/>
    <lineage>
        <taxon>Bacteria</taxon>
        <taxon>Pseudomonadati</taxon>
        <taxon>Bacteroidota</taxon>
        <taxon>Flavobacteriia</taxon>
        <taxon>Flavobacteriales</taxon>
        <taxon>Weeksellaceae</taxon>
        <taxon>Chryseobacterium group</taxon>
        <taxon>Epilithonimonas</taxon>
    </lineage>
</organism>
<dbReference type="Proteomes" id="UP001158050">
    <property type="component" value="Unassembled WGS sequence"/>
</dbReference>
<evidence type="ECO:0000313" key="2">
    <source>
        <dbReference type="EMBL" id="SMP93683.1"/>
    </source>
</evidence>
<dbReference type="EMBL" id="FXUO01000005">
    <property type="protein sequence ID" value="SMP93683.1"/>
    <property type="molecule type" value="Genomic_DNA"/>
</dbReference>
<dbReference type="SUPFAM" id="SSF51261">
    <property type="entry name" value="Duplicated hybrid motif"/>
    <property type="match status" value="1"/>
</dbReference>
<dbReference type="PANTHER" id="PTHR21666:SF270">
    <property type="entry name" value="MUREIN HYDROLASE ACTIVATOR ENVC"/>
    <property type="match status" value="1"/>
</dbReference>
<name>A0ABY1R4X4_9FLAO</name>